<keyword evidence="6" id="KW-1185">Reference proteome</keyword>
<evidence type="ECO:0000256" key="4">
    <source>
        <dbReference type="SAM" id="Phobius"/>
    </source>
</evidence>
<dbReference type="OrthoDB" id="365640at2759"/>
<dbReference type="PANTHER" id="PTHR31516">
    <property type="entry name" value="STABILIZER OF AXONEMAL MICROTUBULES 2"/>
    <property type="match status" value="1"/>
</dbReference>
<sequence>MALMLRHQGTLAHRASLGRVPARVRSVVLPSRSAVVVRAEGDGRSDSFVAGVVVGGVLFGALGFLFAPQISKVILGDDQRLKLPRFLEDEQPKDPEQTKQDLIEKIAQLNASIDEVAAQLKVKEGKPCCRTHKKEPWTAGALLTEYQKEYWEKRAPHERTQPIYPKNNVNAPGAFDGTTSYGVSYKAPDGSDRAQSYKPQAGEKENQPFSPWTTYKVDYPAKDVPYARVRPTNQLQPSAGAFDDKTTMKTDYPGWDVKPATPAQGRAVSVPRGVGPFEGLSAYKDDYRKWPGARPPAAIPLLGQRAALPAGGAFNDSTTHRSTYTPKQTGPVERFRPTEKTALPEGWYDGLPSTEYGQQFPAKDGGPQARAGPNRVPLNTGPFAGSTTYGTEFRPRTAPDYIRAGRPADDPRDSGPFQGGTTYHDSYVKKDVPYSRVRPTQSLNPSAGPFADATEHKTSFQDWGTRPVTRAGGKTGNLANLGPFDGTTTYKTDYTKMRGERAATAGRPLSGTRALRPAGPFNGVSMYTTDYVPKASDRVQSYRPGTCSSCDPASDCDDNP</sequence>
<evidence type="ECO:0000313" key="6">
    <source>
        <dbReference type="Proteomes" id="UP000236333"/>
    </source>
</evidence>
<proteinExistence type="inferred from homology"/>
<dbReference type="EMBL" id="PGGS01000245">
    <property type="protein sequence ID" value="PNH06285.1"/>
    <property type="molecule type" value="Genomic_DNA"/>
</dbReference>
<dbReference type="Proteomes" id="UP000236333">
    <property type="component" value="Unassembled WGS sequence"/>
</dbReference>
<feature type="region of interest" description="Disordered" evidence="3">
    <location>
        <begin position="438"/>
        <end position="484"/>
    </location>
</feature>
<dbReference type="AlphaFoldDB" id="A0A2J8A1B2"/>
<comment type="caution">
    <text evidence="5">The sequence shown here is derived from an EMBL/GenBank/DDBJ whole genome shotgun (WGS) entry which is preliminary data.</text>
</comment>
<feature type="coiled-coil region" evidence="2">
    <location>
        <begin position="99"/>
        <end position="126"/>
    </location>
</feature>
<accession>A0A2J8A1B2</accession>
<dbReference type="GO" id="GO:0008017">
    <property type="term" value="F:microtubule binding"/>
    <property type="evidence" value="ECO:0007669"/>
    <property type="project" value="InterPro"/>
</dbReference>
<dbReference type="InterPro" id="IPR033336">
    <property type="entry name" value="SAXO1/2"/>
</dbReference>
<organism evidence="5 6">
    <name type="scientific">Tetrabaena socialis</name>
    <dbReference type="NCBI Taxonomy" id="47790"/>
    <lineage>
        <taxon>Eukaryota</taxon>
        <taxon>Viridiplantae</taxon>
        <taxon>Chlorophyta</taxon>
        <taxon>core chlorophytes</taxon>
        <taxon>Chlorophyceae</taxon>
        <taxon>CS clade</taxon>
        <taxon>Chlamydomonadales</taxon>
        <taxon>Tetrabaenaceae</taxon>
        <taxon>Tetrabaena</taxon>
    </lineage>
</organism>
<reference evidence="5 6" key="1">
    <citation type="journal article" date="2017" name="Mol. Biol. Evol.">
        <title>The 4-celled Tetrabaena socialis nuclear genome reveals the essential components for genetic control of cell number at the origin of multicellularity in the volvocine lineage.</title>
        <authorList>
            <person name="Featherston J."/>
            <person name="Arakaki Y."/>
            <person name="Hanschen E.R."/>
            <person name="Ferris P.J."/>
            <person name="Michod R.E."/>
            <person name="Olson B.J.S.C."/>
            <person name="Nozaki H."/>
            <person name="Durand P.M."/>
        </authorList>
    </citation>
    <scope>NUCLEOTIDE SEQUENCE [LARGE SCALE GENOMIC DNA]</scope>
    <source>
        <strain evidence="5 6">NIES-571</strain>
    </source>
</reference>
<feature type="transmembrane region" description="Helical" evidence="4">
    <location>
        <begin position="48"/>
        <end position="67"/>
    </location>
</feature>
<feature type="region of interest" description="Disordered" evidence="3">
    <location>
        <begin position="180"/>
        <end position="213"/>
    </location>
</feature>
<comment type="similarity">
    <text evidence="1">Belongs to the FAM154 family.</text>
</comment>
<name>A0A2J8A1B2_9CHLO</name>
<evidence type="ECO:0000256" key="1">
    <source>
        <dbReference type="ARBA" id="ARBA00008738"/>
    </source>
</evidence>
<feature type="compositionally biased region" description="Polar residues" evidence="3">
    <location>
        <begin position="315"/>
        <end position="328"/>
    </location>
</feature>
<gene>
    <name evidence="5" type="ORF">TSOC_007345</name>
</gene>
<dbReference type="Pfam" id="PF05217">
    <property type="entry name" value="SAXO1-2"/>
    <property type="match status" value="1"/>
</dbReference>
<keyword evidence="4" id="KW-1133">Transmembrane helix</keyword>
<keyword evidence="2" id="KW-0175">Coiled coil</keyword>
<dbReference type="GO" id="GO:0005856">
    <property type="term" value="C:cytoskeleton"/>
    <property type="evidence" value="ECO:0007669"/>
    <property type="project" value="TreeGrafter"/>
</dbReference>
<feature type="region of interest" description="Disordered" evidence="3">
    <location>
        <begin position="310"/>
        <end position="425"/>
    </location>
</feature>
<keyword evidence="4" id="KW-0472">Membrane</keyword>
<evidence type="ECO:0000256" key="2">
    <source>
        <dbReference type="SAM" id="Coils"/>
    </source>
</evidence>
<evidence type="ECO:0000256" key="3">
    <source>
        <dbReference type="SAM" id="MobiDB-lite"/>
    </source>
</evidence>
<evidence type="ECO:0000313" key="5">
    <source>
        <dbReference type="EMBL" id="PNH06285.1"/>
    </source>
</evidence>
<feature type="region of interest" description="Disordered" evidence="3">
    <location>
        <begin position="539"/>
        <end position="560"/>
    </location>
</feature>
<protein>
    <submittedName>
        <fullName evidence="5">Uncharacterized protein</fullName>
    </submittedName>
</protein>
<dbReference type="PANTHER" id="PTHR31516:SF17">
    <property type="entry name" value="STABILIZER OF AXONEMAL MICROTUBULES 2"/>
    <property type="match status" value="1"/>
</dbReference>
<keyword evidence="4" id="KW-0812">Transmembrane</keyword>